<evidence type="ECO:0000256" key="2">
    <source>
        <dbReference type="ARBA" id="ARBA00022963"/>
    </source>
</evidence>
<dbReference type="InterPro" id="IPR050301">
    <property type="entry name" value="NTE"/>
</dbReference>
<sequence>MLSKTMAWRGWTLLFILSIHVTALAQTRTGRPKLGVTLSGGGAKGLAHIGILKAIDSAGLKVDYITGTSMGSIIGSLYAVGYSADSIEQIARAIDWDLLLSNSSSLRSIFMEEKDEYSKYILELPWLNHSFHLPSGVLQGQELWLKFSELFFPVYAQKDFSKFSIPFRCISTDVGTGEAVVLKDGEIISAVRSSMAIPSVFTAVDHEGRKLIDGGVVRNFPVRDVREMGAEYVIGSNVATGLLPSEKVRNAFQILMQVAFFREAEDNKLEVPQCNIYVPFKMDKFNMGSFADANSILEMGLEEGRKLYPRLKALADSLNALYGAQEISHYRLPEVNHVKISAYEVRGTDRTSPDFFTHTMDFATNHYYTAEKLANMVRQAYGTRYYSRVVYSLEPLPDGSCKIIFDVTENPLTFAKLGLHYNRFSGIGLITNITARNFFATNSRSLVSLNLGESIRVRGEHLQYFGRKKDFSLLLETQFDRFDINTYTYERYKQDGLYKTNFFKFGSRFQFSSKRRFTAGLGAKWEWVQYVPTISSQFEIKGSNNFFTHYLYLGHNTLDKAVFPRRGVKLETELGYVAPQHPNINFLINGQQPNNPDSLKINTDPYPRLSVNLESYTPFSKRTTLQLGLQSGISFNYNGHIMNEMVVGGLTKTFRNQVTFAGLQEGTVYSASALALHSALRVQVLGNTYLTGRANVLFNNFVSSTDFFDDPKFFSGYSLTFAYNFALGPLEISAMYCDQTRRVQSYINLGIPF</sequence>
<gene>
    <name evidence="6" type="ORF">P0Y53_20070</name>
</gene>
<protein>
    <submittedName>
        <fullName evidence="6">Patatin-like phospholipase family protein</fullName>
    </submittedName>
</protein>
<evidence type="ECO:0000259" key="4">
    <source>
        <dbReference type="Pfam" id="PF01734"/>
    </source>
</evidence>
<evidence type="ECO:0000313" key="6">
    <source>
        <dbReference type="EMBL" id="WEK34790.1"/>
    </source>
</evidence>
<keyword evidence="1" id="KW-0378">Hydrolase</keyword>
<feature type="domain" description="PNPLA" evidence="4">
    <location>
        <begin position="37"/>
        <end position="224"/>
    </location>
</feature>
<proteinExistence type="predicted"/>
<evidence type="ECO:0000256" key="1">
    <source>
        <dbReference type="ARBA" id="ARBA00022801"/>
    </source>
</evidence>
<dbReference type="PANTHER" id="PTHR14226:SF76">
    <property type="entry name" value="NTE FAMILY PROTEIN RSSA"/>
    <property type="match status" value="1"/>
</dbReference>
<dbReference type="GO" id="GO:0016042">
    <property type="term" value="P:lipid catabolic process"/>
    <property type="evidence" value="ECO:0007669"/>
    <property type="project" value="UniProtKB-KW"/>
</dbReference>
<dbReference type="GO" id="GO:0016787">
    <property type="term" value="F:hydrolase activity"/>
    <property type="evidence" value="ECO:0007669"/>
    <property type="project" value="UniProtKB-KW"/>
</dbReference>
<dbReference type="SUPFAM" id="SSF52151">
    <property type="entry name" value="FabD/lysophospholipase-like"/>
    <property type="match status" value="1"/>
</dbReference>
<feature type="domain" description="OMP85-like membrane spanning beta-barrel" evidence="5">
    <location>
        <begin position="403"/>
        <end position="753"/>
    </location>
</feature>
<dbReference type="Pfam" id="PF01734">
    <property type="entry name" value="Patatin"/>
    <property type="match status" value="1"/>
</dbReference>
<dbReference type="InterPro" id="IPR016035">
    <property type="entry name" value="Acyl_Trfase/lysoPLipase"/>
</dbReference>
<dbReference type="CDD" id="cd07205">
    <property type="entry name" value="Pat_PNPLA6_PNPLA7_NTE1_like"/>
    <property type="match status" value="1"/>
</dbReference>
<evidence type="ECO:0000256" key="3">
    <source>
        <dbReference type="ARBA" id="ARBA00023098"/>
    </source>
</evidence>
<keyword evidence="3" id="KW-0443">Lipid metabolism</keyword>
<name>A0AAJ6BEP3_9BACT</name>
<organism evidence="6 7">
    <name type="scientific">Candidatus Pseudobacter hemicellulosilyticus</name>
    <dbReference type="NCBI Taxonomy" id="3121375"/>
    <lineage>
        <taxon>Bacteria</taxon>
        <taxon>Pseudomonadati</taxon>
        <taxon>Bacteroidota</taxon>
        <taxon>Chitinophagia</taxon>
        <taxon>Chitinophagales</taxon>
        <taxon>Chitinophagaceae</taxon>
        <taxon>Pseudobacter</taxon>
    </lineage>
</organism>
<dbReference type="Pfam" id="PF19143">
    <property type="entry name" value="Omp85_2"/>
    <property type="match status" value="1"/>
</dbReference>
<dbReference type="InterPro" id="IPR002641">
    <property type="entry name" value="PNPLA_dom"/>
</dbReference>
<dbReference type="Gene3D" id="2.40.160.50">
    <property type="entry name" value="membrane protein fhac: a member of the omp85/tpsb transporter family"/>
    <property type="match status" value="1"/>
</dbReference>
<keyword evidence="2" id="KW-0442">Lipid degradation</keyword>
<accession>A0AAJ6BEP3</accession>
<dbReference type="PANTHER" id="PTHR14226">
    <property type="entry name" value="NEUROPATHY TARGET ESTERASE/SWISS CHEESE D.MELANOGASTER"/>
    <property type="match status" value="1"/>
</dbReference>
<evidence type="ECO:0000313" key="7">
    <source>
        <dbReference type="Proteomes" id="UP001220610"/>
    </source>
</evidence>
<evidence type="ECO:0000259" key="5">
    <source>
        <dbReference type="Pfam" id="PF19143"/>
    </source>
</evidence>
<reference evidence="6" key="1">
    <citation type="submission" date="2023-03" db="EMBL/GenBank/DDBJ databases">
        <title>Andean soil-derived lignocellulolytic bacterial consortium as a source of novel taxa and putative plastic-active enzymes.</title>
        <authorList>
            <person name="Diaz-Garcia L."/>
            <person name="Chuvochina M."/>
            <person name="Feuerriegel G."/>
            <person name="Bunk B."/>
            <person name="Sproer C."/>
            <person name="Streit W.R."/>
            <person name="Rodriguez L.M."/>
            <person name="Overmann J."/>
            <person name="Jimenez D.J."/>
        </authorList>
    </citation>
    <scope>NUCLEOTIDE SEQUENCE</scope>
    <source>
        <strain evidence="6">MAG 7</strain>
    </source>
</reference>
<dbReference type="Gene3D" id="3.40.1090.10">
    <property type="entry name" value="Cytosolic phospholipase A2 catalytic domain"/>
    <property type="match status" value="2"/>
</dbReference>
<dbReference type="Gene3D" id="3.10.20.310">
    <property type="entry name" value="membrane protein fhac"/>
    <property type="match status" value="1"/>
</dbReference>
<dbReference type="Proteomes" id="UP001220610">
    <property type="component" value="Chromosome"/>
</dbReference>
<dbReference type="InterPro" id="IPR043864">
    <property type="entry name" value="Omp85-like_dom"/>
</dbReference>
<dbReference type="AlphaFoldDB" id="A0AAJ6BEP3"/>
<dbReference type="EMBL" id="CP119311">
    <property type="protein sequence ID" value="WEK34790.1"/>
    <property type="molecule type" value="Genomic_DNA"/>
</dbReference>